<evidence type="ECO:0000256" key="1">
    <source>
        <dbReference type="SAM" id="MobiDB-lite"/>
    </source>
</evidence>
<protein>
    <submittedName>
        <fullName evidence="3">R3H domain-containing protein 4</fullName>
    </submittedName>
</protein>
<comment type="caution">
    <text evidence="3">The sequence shown here is derived from an EMBL/GenBank/DDBJ whole genome shotgun (WGS) entry which is preliminary data.</text>
</comment>
<dbReference type="AlphaFoldDB" id="A0AAD9Q4R3"/>
<dbReference type="PANTHER" id="PTHR32019:SF2">
    <property type="entry name" value="R3H DOMAIN-CONTAINING PROTEIN 4"/>
    <property type="match status" value="1"/>
</dbReference>
<gene>
    <name evidence="3" type="ORF">P5673_023855</name>
</gene>
<keyword evidence="4" id="KW-1185">Reference proteome</keyword>
<name>A0AAD9Q4R3_ACRCE</name>
<feature type="compositionally biased region" description="Basic residues" evidence="1">
    <location>
        <begin position="48"/>
        <end position="60"/>
    </location>
</feature>
<accession>A0AAD9Q4R3</accession>
<organism evidence="3 4">
    <name type="scientific">Acropora cervicornis</name>
    <name type="common">Staghorn coral</name>
    <dbReference type="NCBI Taxonomy" id="6130"/>
    <lineage>
        <taxon>Eukaryota</taxon>
        <taxon>Metazoa</taxon>
        <taxon>Cnidaria</taxon>
        <taxon>Anthozoa</taxon>
        <taxon>Hexacorallia</taxon>
        <taxon>Scleractinia</taxon>
        <taxon>Astrocoeniina</taxon>
        <taxon>Acroporidae</taxon>
        <taxon>Acropora</taxon>
    </lineage>
</organism>
<dbReference type="GO" id="GO:0003676">
    <property type="term" value="F:nucleic acid binding"/>
    <property type="evidence" value="ECO:0007669"/>
    <property type="project" value="UniProtKB-UniRule"/>
</dbReference>
<dbReference type="InterPro" id="IPR039629">
    <property type="entry name" value="R3HDM4"/>
</dbReference>
<evidence type="ECO:0000313" key="4">
    <source>
        <dbReference type="Proteomes" id="UP001249851"/>
    </source>
</evidence>
<sequence>MGVLNIQENLRHRRNGENEQTLEQELGWEDEFFDTAEVDLQPQGGNQRRQRSHKSKGHHYNNKDTARNVKLGSKKKRRHENTCFLLSLVDPEEVAELDFNNLVNNHSSVFASLLANPEKMKIWNDFLNLSEEEQQVVIRQKPVTHTPVVQVNRGSTQTDDSSAERDAMATAEKSFSRIDSHLKRTLTEKGISRGTLKHYEKELISFFSDDPNAVMISNVPSSFNRLLVHGLCQFLGLASTTVNHHGKRLMEIANKQKSFRVPSLLLSDFLEQFR</sequence>
<dbReference type="PANTHER" id="PTHR32019">
    <property type="entry name" value="R3H DOMAIN-CONTAINING PROTEIN 4"/>
    <property type="match status" value="1"/>
</dbReference>
<dbReference type="Gene3D" id="3.30.1370.50">
    <property type="entry name" value="R3H-like domain"/>
    <property type="match status" value="1"/>
</dbReference>
<dbReference type="Pfam" id="PF13902">
    <property type="entry name" value="R3H-assoc"/>
    <property type="match status" value="1"/>
</dbReference>
<evidence type="ECO:0000313" key="3">
    <source>
        <dbReference type="EMBL" id="KAK2554623.1"/>
    </source>
</evidence>
<evidence type="ECO:0000259" key="2">
    <source>
        <dbReference type="PROSITE" id="PS51061"/>
    </source>
</evidence>
<dbReference type="EMBL" id="JARQWQ010000068">
    <property type="protein sequence ID" value="KAK2554623.1"/>
    <property type="molecule type" value="Genomic_DNA"/>
</dbReference>
<dbReference type="InterPro" id="IPR036867">
    <property type="entry name" value="R3H_dom_sf"/>
</dbReference>
<reference evidence="3" key="2">
    <citation type="journal article" date="2023" name="Science">
        <title>Genomic signatures of disease resistance in endangered staghorn corals.</title>
        <authorList>
            <person name="Vollmer S.V."/>
            <person name="Selwyn J.D."/>
            <person name="Despard B.A."/>
            <person name="Roesel C.L."/>
        </authorList>
    </citation>
    <scope>NUCLEOTIDE SEQUENCE</scope>
    <source>
        <strain evidence="3">K2</strain>
    </source>
</reference>
<dbReference type="SUPFAM" id="SSF82708">
    <property type="entry name" value="R3H domain"/>
    <property type="match status" value="1"/>
</dbReference>
<feature type="domain" description="R3H" evidence="2">
    <location>
        <begin position="193"/>
        <end position="256"/>
    </location>
</feature>
<feature type="region of interest" description="Disordered" evidence="1">
    <location>
        <begin position="39"/>
        <end position="74"/>
    </location>
</feature>
<dbReference type="Proteomes" id="UP001249851">
    <property type="component" value="Unassembled WGS sequence"/>
</dbReference>
<proteinExistence type="predicted"/>
<reference evidence="3" key="1">
    <citation type="journal article" date="2023" name="G3 (Bethesda)">
        <title>Whole genome assembly and annotation of the endangered Caribbean coral Acropora cervicornis.</title>
        <authorList>
            <person name="Selwyn J.D."/>
            <person name="Vollmer S.V."/>
        </authorList>
    </citation>
    <scope>NUCLEOTIDE SEQUENCE</scope>
    <source>
        <strain evidence="3">K2</strain>
    </source>
</reference>
<dbReference type="PROSITE" id="PS51061">
    <property type="entry name" value="R3H"/>
    <property type="match status" value="1"/>
</dbReference>
<dbReference type="InterPro" id="IPR001374">
    <property type="entry name" value="R3H_dom"/>
</dbReference>
<dbReference type="InterPro" id="IPR025952">
    <property type="entry name" value="R3H-assoc_dom"/>
</dbReference>